<dbReference type="RefSeq" id="WP_155704811.1">
    <property type="nucleotide sequence ID" value="NZ_CP034235.1"/>
</dbReference>
<dbReference type="SUPFAM" id="SSF56059">
    <property type="entry name" value="Glutathione synthetase ATP-binding domain-like"/>
    <property type="match status" value="1"/>
</dbReference>
<reference evidence="2" key="1">
    <citation type="submission" date="2018-11" db="EMBL/GenBank/DDBJ databases">
        <title>Complete genome sequence of Paenibacillus sp. ML311-T8.</title>
        <authorList>
            <person name="Nam Y.-D."/>
            <person name="Kang J."/>
            <person name="Chung W.-H."/>
            <person name="Park Y.S."/>
        </authorList>
    </citation>
    <scope>NUCLEOTIDE SEQUENCE [LARGE SCALE GENOMIC DNA]</scope>
    <source>
        <strain evidence="2">ML311-T8</strain>
    </source>
</reference>
<dbReference type="KEGG" id="ppsc:EHS13_34675"/>
<dbReference type="AlphaFoldDB" id="A0A6B8RWU0"/>
<dbReference type="Proteomes" id="UP000426246">
    <property type="component" value="Chromosome"/>
</dbReference>
<accession>A0A6B8RWU0</accession>
<gene>
    <name evidence="1" type="ORF">EHS13_34675</name>
</gene>
<keyword evidence="2" id="KW-1185">Reference proteome</keyword>
<name>A0A6B8RWU0_9BACL</name>
<protein>
    <recommendedName>
        <fullName evidence="3">ATP-grasp domain-containing protein</fullName>
    </recommendedName>
</protein>
<dbReference type="OrthoDB" id="40611at2"/>
<dbReference type="EMBL" id="CP034235">
    <property type="protein sequence ID" value="QGQ99646.1"/>
    <property type="molecule type" value="Genomic_DNA"/>
</dbReference>
<dbReference type="Gene3D" id="3.40.50.20">
    <property type="match status" value="1"/>
</dbReference>
<organism evidence="1 2">
    <name type="scientific">Paenibacillus psychroresistens</name>
    <dbReference type="NCBI Taxonomy" id="1778678"/>
    <lineage>
        <taxon>Bacteria</taxon>
        <taxon>Bacillati</taxon>
        <taxon>Bacillota</taxon>
        <taxon>Bacilli</taxon>
        <taxon>Bacillales</taxon>
        <taxon>Paenibacillaceae</taxon>
        <taxon>Paenibacillus</taxon>
    </lineage>
</organism>
<evidence type="ECO:0000313" key="2">
    <source>
        <dbReference type="Proteomes" id="UP000426246"/>
    </source>
</evidence>
<evidence type="ECO:0000313" key="1">
    <source>
        <dbReference type="EMBL" id="QGQ99646.1"/>
    </source>
</evidence>
<evidence type="ECO:0008006" key="3">
    <source>
        <dbReference type="Google" id="ProtNLM"/>
    </source>
</evidence>
<proteinExistence type="predicted"/>
<dbReference type="Gene3D" id="3.30.470.20">
    <property type="entry name" value="ATP-grasp fold, B domain"/>
    <property type="match status" value="1"/>
</dbReference>
<sequence>MNIKITDSKPLNILLTGGRAPVTLELARQFTAAGHRVYVAESLNRYLCRVSSAVTGCFKVPEPRFQPDEFIDALCEIAIKQGIDLIIPTCEEIFYVARGLERLKLHCTVFTDSFSKLTSLHNKLDFIQKAAGYGFIVPETRLIQSAEEWRAALSAFSPENGLVFKPVYSRFAAKTLIIEPSLERNSQVDLENLQHQYPVSEISVTAPWVVQAYIPGQLISTYSIVHDGIVSAHAAYETSYKAGLGASIFFKPLQHIAVFNWIRRFVELEQFTGQIAFDFIETSEGKLYPLECNPRATSGTHLFEPADRLDQAFISFASSKPLTPKPTTRSMLSLAMLSYGFAGIRTWKHLRAWISAYSQSKDVIFRWRDPFPYVEQLRVLFATWQMSRKLQISMVEALTYDIEWNGEA</sequence>